<sequence length="60" mass="6228">MNVWKFCIILGVGAALILLFAGITLPETQQLLTAVVGAIGAANFALLAVIADKLSTRNDS</sequence>
<dbReference type="EMBL" id="FLUN01000001">
    <property type="protein sequence ID" value="SBV96004.1"/>
    <property type="molecule type" value="Genomic_DNA"/>
</dbReference>
<keyword evidence="1" id="KW-0472">Membrane</keyword>
<keyword evidence="1" id="KW-0812">Transmembrane</keyword>
<proteinExistence type="predicted"/>
<keyword evidence="1" id="KW-1133">Transmembrane helix</keyword>
<reference evidence="2" key="1">
    <citation type="submission" date="2016-04" db="EMBL/GenBank/DDBJ databases">
        <authorList>
            <person name="Evans L.H."/>
            <person name="Alamgir A."/>
            <person name="Owens N."/>
            <person name="Weber N.D."/>
            <person name="Virtaneva K."/>
            <person name="Barbian K."/>
            <person name="Babar A."/>
            <person name="Rosenke K."/>
        </authorList>
    </citation>
    <scope>NUCLEOTIDE SEQUENCE</scope>
    <source>
        <strain evidence="2">86</strain>
    </source>
</reference>
<gene>
    <name evidence="2" type="ORF">KL86CLO1_10719</name>
</gene>
<organism evidence="2">
    <name type="scientific">uncultured Eubacteriales bacterium</name>
    <dbReference type="NCBI Taxonomy" id="172733"/>
    <lineage>
        <taxon>Bacteria</taxon>
        <taxon>Bacillati</taxon>
        <taxon>Bacillota</taxon>
        <taxon>Clostridia</taxon>
        <taxon>Eubacteriales</taxon>
        <taxon>environmental samples</taxon>
    </lineage>
</organism>
<accession>A0A212J965</accession>
<protein>
    <submittedName>
        <fullName evidence="2">Uncharacterized protein</fullName>
    </submittedName>
</protein>
<feature type="transmembrane region" description="Helical" evidence="1">
    <location>
        <begin position="31"/>
        <end position="51"/>
    </location>
</feature>
<evidence type="ECO:0000256" key="1">
    <source>
        <dbReference type="SAM" id="Phobius"/>
    </source>
</evidence>
<dbReference type="AlphaFoldDB" id="A0A212J965"/>
<name>A0A212J965_9FIRM</name>
<evidence type="ECO:0000313" key="2">
    <source>
        <dbReference type="EMBL" id="SBV96004.1"/>
    </source>
</evidence>